<dbReference type="InterPro" id="IPR012902">
    <property type="entry name" value="N_methyl_site"/>
</dbReference>
<dbReference type="SUPFAM" id="SSF54523">
    <property type="entry name" value="Pili subunits"/>
    <property type="match status" value="1"/>
</dbReference>
<keyword evidence="1" id="KW-1133">Transmembrane helix</keyword>
<comment type="caution">
    <text evidence="2">The sequence shown here is derived from an EMBL/GenBank/DDBJ whole genome shotgun (WGS) entry which is preliminary data.</text>
</comment>
<organism evidence="2 3">
    <name type="scientific">Sulfuriferula plumbiphila</name>
    <dbReference type="NCBI Taxonomy" id="171865"/>
    <lineage>
        <taxon>Bacteria</taxon>
        <taxon>Pseudomonadati</taxon>
        <taxon>Pseudomonadota</taxon>
        <taxon>Betaproteobacteria</taxon>
        <taxon>Nitrosomonadales</taxon>
        <taxon>Sulfuricellaceae</taxon>
        <taxon>Sulfuriferula</taxon>
    </lineage>
</organism>
<evidence type="ECO:0000313" key="3">
    <source>
        <dbReference type="Proteomes" id="UP000321337"/>
    </source>
</evidence>
<dbReference type="AlphaFoldDB" id="A0A512L9R1"/>
<name>A0A512L9R1_9PROT</name>
<dbReference type="OrthoDB" id="5956286at2"/>
<reference evidence="2 3" key="1">
    <citation type="submission" date="2019-07" db="EMBL/GenBank/DDBJ databases">
        <title>Whole genome shotgun sequence of Thiobacillus plumbophilus NBRC 107929.</title>
        <authorList>
            <person name="Hosoyama A."/>
            <person name="Uohara A."/>
            <person name="Ohji S."/>
            <person name="Ichikawa N."/>
        </authorList>
    </citation>
    <scope>NUCLEOTIDE SEQUENCE [LARGE SCALE GENOMIC DNA]</scope>
    <source>
        <strain evidence="2 3">NBRC 107929</strain>
    </source>
</reference>
<evidence type="ECO:0000313" key="2">
    <source>
        <dbReference type="EMBL" id="GEP31197.1"/>
    </source>
</evidence>
<dbReference type="PROSITE" id="PS00409">
    <property type="entry name" value="PROKAR_NTER_METHYL"/>
    <property type="match status" value="1"/>
</dbReference>
<sequence length="150" mass="15536">MKKPIQALGGFTLIELMIAVVVIGILSAIAYASYTSYVQRARRSEAKAVLLQDATILERNFTMANRYDNTQLNGGGTATSGLIIAQAPPSGTANYTIGVAFNTTPATDFLLKATPTGPMASDACGVFTLDNAGVQGVTGGALSAAECWGR</sequence>
<dbReference type="NCBIfam" id="TIGR02532">
    <property type="entry name" value="IV_pilin_GFxxxE"/>
    <property type="match status" value="1"/>
</dbReference>
<protein>
    <submittedName>
        <fullName evidence="2">Type IV pilin</fullName>
    </submittedName>
</protein>
<evidence type="ECO:0000256" key="1">
    <source>
        <dbReference type="SAM" id="Phobius"/>
    </source>
</evidence>
<keyword evidence="1" id="KW-0812">Transmembrane</keyword>
<dbReference type="EMBL" id="BKAD01000025">
    <property type="protein sequence ID" value="GEP31197.1"/>
    <property type="molecule type" value="Genomic_DNA"/>
</dbReference>
<dbReference type="RefSeq" id="WP_147073955.1">
    <property type="nucleotide sequence ID" value="NZ_AP021884.1"/>
</dbReference>
<keyword evidence="1" id="KW-0472">Membrane</keyword>
<gene>
    <name evidence="2" type="ORF">TPL01_23350</name>
</gene>
<dbReference type="Gene3D" id="3.30.700.10">
    <property type="entry name" value="Glycoprotein, Type 4 Pilin"/>
    <property type="match status" value="1"/>
</dbReference>
<dbReference type="GO" id="GO:0043683">
    <property type="term" value="P:type IV pilus assembly"/>
    <property type="evidence" value="ECO:0007669"/>
    <property type="project" value="InterPro"/>
</dbReference>
<keyword evidence="3" id="KW-1185">Reference proteome</keyword>
<dbReference type="Proteomes" id="UP000321337">
    <property type="component" value="Unassembled WGS sequence"/>
</dbReference>
<proteinExistence type="predicted"/>
<dbReference type="Pfam" id="PF16732">
    <property type="entry name" value="ComP_DUS"/>
    <property type="match status" value="1"/>
</dbReference>
<dbReference type="InterPro" id="IPR045584">
    <property type="entry name" value="Pilin-like"/>
</dbReference>
<dbReference type="Pfam" id="PF07963">
    <property type="entry name" value="N_methyl"/>
    <property type="match status" value="1"/>
</dbReference>
<accession>A0A512L9R1</accession>
<feature type="transmembrane region" description="Helical" evidence="1">
    <location>
        <begin position="12"/>
        <end position="34"/>
    </location>
</feature>
<dbReference type="InterPro" id="IPR031982">
    <property type="entry name" value="PilE-like"/>
</dbReference>